<feature type="signal peptide" evidence="1">
    <location>
        <begin position="1"/>
        <end position="18"/>
    </location>
</feature>
<name>A0A1B0ZNA7_9RHOB</name>
<organism evidence="2 3">
    <name type="scientific">Phaeobacter gallaeciensis</name>
    <dbReference type="NCBI Taxonomy" id="60890"/>
    <lineage>
        <taxon>Bacteria</taxon>
        <taxon>Pseudomonadati</taxon>
        <taxon>Pseudomonadota</taxon>
        <taxon>Alphaproteobacteria</taxon>
        <taxon>Rhodobacterales</taxon>
        <taxon>Roseobacteraceae</taxon>
        <taxon>Phaeobacter</taxon>
    </lineage>
</organism>
<keyword evidence="1" id="KW-0732">Signal</keyword>
<sequence length="134" mass="14349">MAVVSGFLNMLAASAASAGEAGVAPISVPSGQPVILSEVLLDRDPGALWLRLRFVAPQISRNGGTATHDQAMADMDHLCQELALSYMQEHALQPERIVISFADRAVPFGAQDPAATQYFEAYRPSGDTCIWEGF</sequence>
<protein>
    <recommendedName>
        <fullName evidence="4">Acetolactate synthase</fullName>
    </recommendedName>
</protein>
<evidence type="ECO:0000256" key="1">
    <source>
        <dbReference type="SAM" id="SignalP"/>
    </source>
</evidence>
<evidence type="ECO:0000313" key="3">
    <source>
        <dbReference type="Proteomes" id="UP000092565"/>
    </source>
</evidence>
<keyword evidence="3" id="KW-1185">Reference proteome</keyword>
<reference evidence="2 3" key="1">
    <citation type="submission" date="2016-04" db="EMBL/GenBank/DDBJ databases">
        <authorList>
            <person name="Evans L.H."/>
            <person name="Alamgir A."/>
            <person name="Owens N."/>
            <person name="Weber N.D."/>
            <person name="Virtaneva K."/>
            <person name="Barbian K."/>
            <person name="Babar A."/>
            <person name="Rosenke K."/>
        </authorList>
    </citation>
    <scope>NUCLEOTIDE SEQUENCE [LARGE SCALE GENOMIC DNA]</scope>
    <source>
        <strain evidence="2 3">JL2886</strain>
    </source>
</reference>
<feature type="chain" id="PRO_5008517926" description="Acetolactate synthase" evidence="1">
    <location>
        <begin position="19"/>
        <end position="134"/>
    </location>
</feature>
<evidence type="ECO:0000313" key="2">
    <source>
        <dbReference type="EMBL" id="ANP35663.1"/>
    </source>
</evidence>
<proteinExistence type="predicted"/>
<gene>
    <name evidence="2" type="ORF">JL2886_00737</name>
</gene>
<dbReference type="Proteomes" id="UP000092565">
    <property type="component" value="Chromosome"/>
</dbReference>
<evidence type="ECO:0008006" key="4">
    <source>
        <dbReference type="Google" id="ProtNLM"/>
    </source>
</evidence>
<dbReference type="InterPro" id="IPR045467">
    <property type="entry name" value="DUF6497"/>
</dbReference>
<dbReference type="Pfam" id="PF20107">
    <property type="entry name" value="DUF6497"/>
    <property type="match status" value="1"/>
</dbReference>
<dbReference type="AlphaFoldDB" id="A0A1B0ZNA7"/>
<dbReference type="EMBL" id="CP015124">
    <property type="protein sequence ID" value="ANP35663.1"/>
    <property type="molecule type" value="Genomic_DNA"/>
</dbReference>
<accession>A0A1B0ZNA7</accession>